<reference evidence="3" key="1">
    <citation type="submission" date="2017-10" db="EMBL/GenBank/DDBJ databases">
        <title>Rapid genome shrinkage in a self-fertile nematode reveals novel sperm competition proteins.</title>
        <authorList>
            <person name="Yin D."/>
            <person name="Schwarz E.M."/>
            <person name="Thomas C.G."/>
            <person name="Felde R.L."/>
            <person name="Korf I.F."/>
            <person name="Cutter A.D."/>
            <person name="Schartner C.M."/>
            <person name="Ralston E.J."/>
            <person name="Meyer B.J."/>
            <person name="Haag E.S."/>
        </authorList>
    </citation>
    <scope>NUCLEOTIDE SEQUENCE [LARGE SCALE GENOMIC DNA]</scope>
    <source>
        <strain evidence="3">JU1422</strain>
    </source>
</reference>
<proteinExistence type="predicted"/>
<evidence type="ECO:0000256" key="1">
    <source>
        <dbReference type="SAM" id="Phobius"/>
    </source>
</evidence>
<keyword evidence="1" id="KW-0472">Membrane</keyword>
<dbReference type="Proteomes" id="UP000230233">
    <property type="component" value="Chromosome IV"/>
</dbReference>
<sequence length="97" mass="11647">MKFFLFSCQNFRFKFLACAFKTTVILLTLISIEFLFVSHRFLRDFSRIFSCRMASDLKHLTEKTEKLSIEPLYDTNWCDMLDDIKLECIGKMELQKR</sequence>
<feature type="transmembrane region" description="Helical" evidence="1">
    <location>
        <begin position="12"/>
        <end position="37"/>
    </location>
</feature>
<evidence type="ECO:0000313" key="2">
    <source>
        <dbReference type="EMBL" id="PIC32428.1"/>
    </source>
</evidence>
<accession>A0A2G5TYV1</accession>
<keyword evidence="1" id="KW-1133">Transmembrane helix</keyword>
<gene>
    <name evidence="2" type="primary">Cnig_chr_IV.g12759</name>
    <name evidence="2" type="ORF">B9Z55_012759</name>
</gene>
<evidence type="ECO:0000313" key="3">
    <source>
        <dbReference type="Proteomes" id="UP000230233"/>
    </source>
</evidence>
<protein>
    <submittedName>
        <fullName evidence="2">Uncharacterized protein</fullName>
    </submittedName>
</protein>
<organism evidence="2 3">
    <name type="scientific">Caenorhabditis nigoni</name>
    <dbReference type="NCBI Taxonomy" id="1611254"/>
    <lineage>
        <taxon>Eukaryota</taxon>
        <taxon>Metazoa</taxon>
        <taxon>Ecdysozoa</taxon>
        <taxon>Nematoda</taxon>
        <taxon>Chromadorea</taxon>
        <taxon>Rhabditida</taxon>
        <taxon>Rhabditina</taxon>
        <taxon>Rhabditomorpha</taxon>
        <taxon>Rhabditoidea</taxon>
        <taxon>Rhabditidae</taxon>
        <taxon>Peloderinae</taxon>
        <taxon>Caenorhabditis</taxon>
    </lineage>
</organism>
<dbReference type="EMBL" id="PDUG01000004">
    <property type="protein sequence ID" value="PIC32428.1"/>
    <property type="molecule type" value="Genomic_DNA"/>
</dbReference>
<comment type="caution">
    <text evidence="2">The sequence shown here is derived from an EMBL/GenBank/DDBJ whole genome shotgun (WGS) entry which is preliminary data.</text>
</comment>
<keyword evidence="1" id="KW-0812">Transmembrane</keyword>
<name>A0A2G5TYV1_9PELO</name>
<keyword evidence="3" id="KW-1185">Reference proteome</keyword>
<dbReference type="AlphaFoldDB" id="A0A2G5TYV1"/>